<evidence type="ECO:0000256" key="4">
    <source>
        <dbReference type="ARBA" id="ARBA00022603"/>
    </source>
</evidence>
<evidence type="ECO:0000256" key="8">
    <source>
        <dbReference type="SAM" id="MobiDB-lite"/>
    </source>
</evidence>
<dbReference type="InterPro" id="IPR000241">
    <property type="entry name" value="RlmKL-like_Mtase"/>
</dbReference>
<evidence type="ECO:0000259" key="9">
    <source>
        <dbReference type="PROSITE" id="PS51165"/>
    </source>
</evidence>
<keyword evidence="6" id="KW-0819">tRNA processing</keyword>
<dbReference type="PROSITE" id="PS01261">
    <property type="entry name" value="UPF0020"/>
    <property type="match status" value="1"/>
</dbReference>
<evidence type="ECO:0000256" key="7">
    <source>
        <dbReference type="PROSITE-ProRule" id="PRU00529"/>
    </source>
</evidence>
<dbReference type="Gene3D" id="3.30.2130.30">
    <property type="match status" value="1"/>
</dbReference>
<dbReference type="RefSeq" id="XP_015284083.1">
    <property type="nucleotide sequence ID" value="XM_015428597.1"/>
</dbReference>
<comment type="subcellular location">
    <subcellularLocation>
        <location evidence="1">Cytoplasm</location>
    </subcellularLocation>
</comment>
<sequence length="162" mass="17834">MVSAEIQDPQKADEMVPPNEDEQSDFKEEGASNDENASGDCKKSDMEGQVLKFRVTCNRAGGNHSFTSNEAARDFGGAVQDFFQWKADMTNFDVEVLLNIHNNEVVVGIALTEESLHRRNITHFGPTTLRSTLAYGMLRLCDPQPADIIIDPMCGTGAIPIE</sequence>
<dbReference type="Pfam" id="PF01170">
    <property type="entry name" value="UPF0020"/>
    <property type="match status" value="1"/>
</dbReference>
<dbReference type="Gene3D" id="3.40.50.150">
    <property type="entry name" value="Vaccinia Virus protein VP39"/>
    <property type="match status" value="1"/>
</dbReference>
<dbReference type="PROSITE" id="PS51165">
    <property type="entry name" value="THUMP"/>
    <property type="match status" value="1"/>
</dbReference>
<gene>
    <name evidence="11" type="primary">LOC107125143</name>
</gene>
<keyword evidence="3" id="KW-0963">Cytoplasm</keyword>
<feature type="domain" description="THUMP" evidence="9">
    <location>
        <begin position="1"/>
        <end position="111"/>
    </location>
</feature>
<feature type="non-terminal residue" evidence="11">
    <location>
        <position position="162"/>
    </location>
</feature>
<keyword evidence="5" id="KW-0808">Transferase</keyword>
<keyword evidence="7" id="KW-0694">RNA-binding</keyword>
<reference evidence="11" key="1">
    <citation type="submission" date="2025-08" db="UniProtKB">
        <authorList>
            <consortium name="RefSeq"/>
        </authorList>
    </citation>
    <scope>IDENTIFICATION</scope>
</reference>
<evidence type="ECO:0000256" key="6">
    <source>
        <dbReference type="ARBA" id="ARBA00022694"/>
    </source>
</evidence>
<comment type="similarity">
    <text evidence="2">Belongs to the methyltransferase superfamily.</text>
</comment>
<dbReference type="SMART" id="SM00981">
    <property type="entry name" value="THUMP"/>
    <property type="match status" value="1"/>
</dbReference>
<evidence type="ECO:0000256" key="1">
    <source>
        <dbReference type="ARBA" id="ARBA00004496"/>
    </source>
</evidence>
<keyword evidence="4" id="KW-0489">Methyltransferase</keyword>
<dbReference type="SUPFAM" id="SSF143437">
    <property type="entry name" value="THUMP domain-like"/>
    <property type="match status" value="1"/>
</dbReference>
<evidence type="ECO:0000256" key="2">
    <source>
        <dbReference type="ARBA" id="ARBA00008361"/>
    </source>
</evidence>
<proteinExistence type="inferred from homology"/>
<dbReference type="CDD" id="cd11715">
    <property type="entry name" value="THUMP_AdoMetMT"/>
    <property type="match status" value="1"/>
</dbReference>
<name>A0ABM1LDP6_GEKJA</name>
<dbReference type="InterPro" id="IPR004114">
    <property type="entry name" value="THUMP_dom"/>
</dbReference>
<accession>A0ABM1LDP6</accession>
<dbReference type="Pfam" id="PF02926">
    <property type="entry name" value="THUMP"/>
    <property type="match status" value="1"/>
</dbReference>
<dbReference type="GeneID" id="107125143"/>
<evidence type="ECO:0000313" key="10">
    <source>
        <dbReference type="Proteomes" id="UP000694871"/>
    </source>
</evidence>
<dbReference type="InterPro" id="IPR029063">
    <property type="entry name" value="SAM-dependent_MTases_sf"/>
</dbReference>
<keyword evidence="10" id="KW-1185">Reference proteome</keyword>
<dbReference type="SUPFAM" id="SSF53335">
    <property type="entry name" value="S-adenosyl-L-methionine-dependent methyltransferases"/>
    <property type="match status" value="1"/>
</dbReference>
<dbReference type="Proteomes" id="UP000694871">
    <property type="component" value="Unplaced"/>
</dbReference>
<evidence type="ECO:0000313" key="11">
    <source>
        <dbReference type="RefSeq" id="XP_015284083.1"/>
    </source>
</evidence>
<dbReference type="PANTHER" id="PTHR14911:SF13">
    <property type="entry name" value="TRNA (GUANINE(6)-N2)-METHYLTRANSFERASE THUMP3"/>
    <property type="match status" value="1"/>
</dbReference>
<evidence type="ECO:0000256" key="5">
    <source>
        <dbReference type="ARBA" id="ARBA00022679"/>
    </source>
</evidence>
<evidence type="ECO:0000256" key="3">
    <source>
        <dbReference type="ARBA" id="ARBA00022490"/>
    </source>
</evidence>
<organism evidence="10 11">
    <name type="scientific">Gekko japonicus</name>
    <name type="common">Schlegel's Japanese gecko</name>
    <dbReference type="NCBI Taxonomy" id="146911"/>
    <lineage>
        <taxon>Eukaryota</taxon>
        <taxon>Metazoa</taxon>
        <taxon>Chordata</taxon>
        <taxon>Craniata</taxon>
        <taxon>Vertebrata</taxon>
        <taxon>Euteleostomi</taxon>
        <taxon>Lepidosauria</taxon>
        <taxon>Squamata</taxon>
        <taxon>Bifurcata</taxon>
        <taxon>Gekkota</taxon>
        <taxon>Gekkonidae</taxon>
        <taxon>Gekkoninae</taxon>
        <taxon>Gekko</taxon>
    </lineage>
</organism>
<dbReference type="PANTHER" id="PTHR14911">
    <property type="entry name" value="THUMP DOMAIN-CONTAINING"/>
    <property type="match status" value="1"/>
</dbReference>
<dbReference type="InterPro" id="IPR053943">
    <property type="entry name" value="RlmKL-like_Mtase_CS"/>
</dbReference>
<feature type="region of interest" description="Disordered" evidence="8">
    <location>
        <begin position="1"/>
        <end position="43"/>
    </location>
</feature>
<protein>
    <submittedName>
        <fullName evidence="11">THUMP domain-containing protein 3-like</fullName>
    </submittedName>
</protein>